<dbReference type="SMART" id="SM00855">
    <property type="entry name" value="PGAM"/>
    <property type="match status" value="1"/>
</dbReference>
<dbReference type="EMBL" id="PUFI01000005">
    <property type="protein sequence ID" value="TDG69589.1"/>
    <property type="molecule type" value="Genomic_DNA"/>
</dbReference>
<dbReference type="SUPFAM" id="SSF53254">
    <property type="entry name" value="Phosphoglycerate mutase-like"/>
    <property type="match status" value="1"/>
</dbReference>
<dbReference type="GO" id="GO:0005829">
    <property type="term" value="C:cytosol"/>
    <property type="evidence" value="ECO:0007669"/>
    <property type="project" value="TreeGrafter"/>
</dbReference>
<organism evidence="4 5">
    <name type="scientific">Leuconostoc fallax</name>
    <dbReference type="NCBI Taxonomy" id="1251"/>
    <lineage>
        <taxon>Bacteria</taxon>
        <taxon>Bacillati</taxon>
        <taxon>Bacillota</taxon>
        <taxon>Bacilli</taxon>
        <taxon>Lactobacillales</taxon>
        <taxon>Lactobacillaceae</taxon>
        <taxon>Leuconostoc</taxon>
    </lineage>
</organism>
<dbReference type="InterPro" id="IPR051695">
    <property type="entry name" value="Phosphoglycerate_Mutase"/>
</dbReference>
<sequence length="222" mass="24974">MSNINIYMVRHGETYFNFLHRFQGWSDAPLTKKGIGHGLNAGERLANVHFDAAYSSDLTRAIHTAQYVLSNNQSDSPLTPSLLPDFREQFFGSFEGVITTSVMQNLGAIKHEDFANFSELVTQYGMPDAMNTVKAADPFNFAEDNTEFWQRIDHGFDTLRQQHQAGQNILLVSHGTAIRAITEKYTQNNYAQESVKNGAVTRLTLSPNQVDVVSYNDDQTIF</sequence>
<accession>A0A4R5NAQ1</accession>
<feature type="binding site" evidence="3">
    <location>
        <position position="60"/>
    </location>
    <ligand>
        <name>substrate</name>
    </ligand>
</feature>
<dbReference type="Proteomes" id="UP000295681">
    <property type="component" value="Unassembled WGS sequence"/>
</dbReference>
<protein>
    <recommendedName>
        <fullName evidence="6">Phosphoglycerate mutase</fullName>
    </recommendedName>
</protein>
<evidence type="ECO:0008006" key="6">
    <source>
        <dbReference type="Google" id="ProtNLM"/>
    </source>
</evidence>
<dbReference type="CDD" id="cd07067">
    <property type="entry name" value="HP_PGM_like"/>
    <property type="match status" value="1"/>
</dbReference>
<dbReference type="GO" id="GO:0043456">
    <property type="term" value="P:regulation of pentose-phosphate shunt"/>
    <property type="evidence" value="ECO:0007669"/>
    <property type="project" value="TreeGrafter"/>
</dbReference>
<reference evidence="4 5" key="1">
    <citation type="journal article" date="2019" name="Appl. Microbiol. Biotechnol.">
        <title>Uncovering carbohydrate metabolism through a genotype-phenotype association study of 56 lactic acid bacteria genomes.</title>
        <authorList>
            <person name="Buron-Moles G."/>
            <person name="Chailyan A."/>
            <person name="Dolejs I."/>
            <person name="Forster J."/>
            <person name="Miks M.H."/>
        </authorList>
    </citation>
    <scope>NUCLEOTIDE SEQUENCE [LARGE SCALE GENOMIC DNA]</scope>
    <source>
        <strain evidence="4 5">ATCC 700006</strain>
    </source>
</reference>
<dbReference type="PANTHER" id="PTHR46517">
    <property type="entry name" value="FRUCTOSE-2,6-BISPHOSPHATASE TIGAR"/>
    <property type="match status" value="1"/>
</dbReference>
<keyword evidence="1" id="KW-0378">Hydrolase</keyword>
<keyword evidence="5" id="KW-1185">Reference proteome</keyword>
<dbReference type="PANTHER" id="PTHR46517:SF1">
    <property type="entry name" value="FRUCTOSE-2,6-BISPHOSPHATASE TIGAR"/>
    <property type="match status" value="1"/>
</dbReference>
<dbReference type="GO" id="GO:0045820">
    <property type="term" value="P:negative regulation of glycolytic process"/>
    <property type="evidence" value="ECO:0007669"/>
    <property type="project" value="TreeGrafter"/>
</dbReference>
<gene>
    <name evidence="4" type="ORF">C5L23_001051</name>
</gene>
<evidence type="ECO:0000313" key="5">
    <source>
        <dbReference type="Proteomes" id="UP000295681"/>
    </source>
</evidence>
<feature type="active site" description="Tele-phosphohistidine intermediate" evidence="2">
    <location>
        <position position="11"/>
    </location>
</feature>
<dbReference type="GO" id="GO:0004331">
    <property type="term" value="F:fructose-2,6-bisphosphate 2-phosphatase activity"/>
    <property type="evidence" value="ECO:0007669"/>
    <property type="project" value="TreeGrafter"/>
</dbReference>
<name>A0A4R5NAQ1_9LACO</name>
<evidence type="ECO:0000256" key="3">
    <source>
        <dbReference type="PIRSR" id="PIRSR613078-2"/>
    </source>
</evidence>
<dbReference type="RefSeq" id="WP_133264194.1">
    <property type="nucleotide sequence ID" value="NZ_JAGYGP010000001.1"/>
</dbReference>
<evidence type="ECO:0000313" key="4">
    <source>
        <dbReference type="EMBL" id="TDG69589.1"/>
    </source>
</evidence>
<feature type="binding site" evidence="3">
    <location>
        <begin position="10"/>
        <end position="17"/>
    </location>
    <ligand>
        <name>substrate</name>
    </ligand>
</feature>
<proteinExistence type="predicted"/>
<evidence type="ECO:0000256" key="1">
    <source>
        <dbReference type="ARBA" id="ARBA00022801"/>
    </source>
</evidence>
<dbReference type="AlphaFoldDB" id="A0A4R5NAQ1"/>
<dbReference type="InterPro" id="IPR013078">
    <property type="entry name" value="His_Pase_superF_clade-1"/>
</dbReference>
<evidence type="ECO:0000256" key="2">
    <source>
        <dbReference type="PIRSR" id="PIRSR613078-1"/>
    </source>
</evidence>
<dbReference type="STRING" id="907931.GCA_000165675_00322"/>
<dbReference type="Pfam" id="PF00300">
    <property type="entry name" value="His_Phos_1"/>
    <property type="match status" value="1"/>
</dbReference>
<comment type="caution">
    <text evidence="4">The sequence shown here is derived from an EMBL/GenBank/DDBJ whole genome shotgun (WGS) entry which is preliminary data.</text>
</comment>
<dbReference type="InterPro" id="IPR029033">
    <property type="entry name" value="His_PPase_superfam"/>
</dbReference>
<dbReference type="Gene3D" id="3.40.50.1240">
    <property type="entry name" value="Phosphoglycerate mutase-like"/>
    <property type="match status" value="1"/>
</dbReference>
<feature type="active site" description="Proton donor/acceptor" evidence="2">
    <location>
        <position position="88"/>
    </location>
</feature>